<reference evidence="5" key="1">
    <citation type="submission" date="2020-10" db="EMBL/GenBank/DDBJ databases">
        <authorList>
            <person name="Gilroy R."/>
        </authorList>
    </citation>
    <scope>NUCLEOTIDE SEQUENCE</scope>
    <source>
        <strain evidence="5">ChiSjej4B22-9803</strain>
    </source>
</reference>
<keyword evidence="1" id="KW-0805">Transcription regulation</keyword>
<dbReference type="InterPro" id="IPR009057">
    <property type="entry name" value="Homeodomain-like_sf"/>
</dbReference>
<evidence type="ECO:0000256" key="2">
    <source>
        <dbReference type="ARBA" id="ARBA00023125"/>
    </source>
</evidence>
<dbReference type="Gene3D" id="1.10.10.60">
    <property type="entry name" value="Homeodomain-like"/>
    <property type="match status" value="1"/>
</dbReference>
<dbReference type="SUPFAM" id="SSF46689">
    <property type="entry name" value="Homeodomain-like"/>
    <property type="match status" value="1"/>
</dbReference>
<dbReference type="InterPro" id="IPR018060">
    <property type="entry name" value="HTH_AraC"/>
</dbReference>
<dbReference type="PANTHER" id="PTHR43280">
    <property type="entry name" value="ARAC-FAMILY TRANSCRIPTIONAL REGULATOR"/>
    <property type="match status" value="1"/>
</dbReference>
<keyword evidence="3" id="KW-0804">Transcription</keyword>
<dbReference type="PANTHER" id="PTHR43280:SF2">
    <property type="entry name" value="HTH-TYPE TRANSCRIPTIONAL REGULATOR EXSA"/>
    <property type="match status" value="1"/>
</dbReference>
<organism evidence="5 6">
    <name type="scientific">Candidatus Avimonoglobus intestinipullorum</name>
    <dbReference type="NCBI Taxonomy" id="2840699"/>
    <lineage>
        <taxon>Bacteria</taxon>
        <taxon>Bacillati</taxon>
        <taxon>Bacillota</taxon>
        <taxon>Clostridia</taxon>
        <taxon>Eubacteriales</taxon>
        <taxon>Candidatus Avimonoglobus</taxon>
    </lineage>
</organism>
<dbReference type="PROSITE" id="PS01124">
    <property type="entry name" value="HTH_ARAC_FAMILY_2"/>
    <property type="match status" value="1"/>
</dbReference>
<dbReference type="Pfam" id="PF02311">
    <property type="entry name" value="AraC_binding"/>
    <property type="match status" value="1"/>
</dbReference>
<keyword evidence="2" id="KW-0238">DNA-binding</keyword>
<dbReference type="InterPro" id="IPR003313">
    <property type="entry name" value="AraC-bd"/>
</dbReference>
<dbReference type="SUPFAM" id="SSF51182">
    <property type="entry name" value="RmlC-like cupins"/>
    <property type="match status" value="1"/>
</dbReference>
<dbReference type="Pfam" id="PF12833">
    <property type="entry name" value="HTH_18"/>
    <property type="match status" value="1"/>
</dbReference>
<reference evidence="5" key="2">
    <citation type="journal article" date="2021" name="PeerJ">
        <title>Extensive microbial diversity within the chicken gut microbiome revealed by metagenomics and culture.</title>
        <authorList>
            <person name="Gilroy R."/>
            <person name="Ravi A."/>
            <person name="Getino M."/>
            <person name="Pursley I."/>
            <person name="Horton D.L."/>
            <person name="Alikhan N.F."/>
            <person name="Baker D."/>
            <person name="Gharbi K."/>
            <person name="Hall N."/>
            <person name="Watson M."/>
            <person name="Adriaenssens E.M."/>
            <person name="Foster-Nyarko E."/>
            <person name="Jarju S."/>
            <person name="Secka A."/>
            <person name="Antonio M."/>
            <person name="Oren A."/>
            <person name="Chaudhuri R.R."/>
            <person name="La Ragione R."/>
            <person name="Hildebrand F."/>
            <person name="Pallen M.J."/>
        </authorList>
    </citation>
    <scope>NUCLEOTIDE SEQUENCE</scope>
    <source>
        <strain evidence="5">ChiSjej4B22-9803</strain>
    </source>
</reference>
<dbReference type="Gene3D" id="2.60.120.10">
    <property type="entry name" value="Jelly Rolls"/>
    <property type="match status" value="1"/>
</dbReference>
<sequence length="273" mass="31333">MEWAPYAVKEQLHISAFYSMFQIKCDKTFVFPGETHNFWECVYVENGSICVSADERVYNMHAGEMIFHKPYELHKFYTAGEKNAELFIFSFAAEGGLSNYFCNKVFYLSEKQRRIIEILLDYMQTQADKLHLYAENGQTDMFLLPFGTIPEYAQIVATHIYMLFFSLFNSSESRPVSNAHDSIIFSEAVNYMNQRICDNPSVCELAKKVGVSQASLKRVFRKYAGLGVHQYFLKLKLKCATEMLKNGSSVTAAAENLGFSSQGYFTKAFQRET</sequence>
<evidence type="ECO:0000259" key="4">
    <source>
        <dbReference type="PROSITE" id="PS01124"/>
    </source>
</evidence>
<evidence type="ECO:0000256" key="1">
    <source>
        <dbReference type="ARBA" id="ARBA00023015"/>
    </source>
</evidence>
<dbReference type="AlphaFoldDB" id="A0A9D1LVT1"/>
<dbReference type="EMBL" id="DVND01000154">
    <property type="protein sequence ID" value="HIU48885.1"/>
    <property type="molecule type" value="Genomic_DNA"/>
</dbReference>
<protein>
    <submittedName>
        <fullName evidence="5">Helix-turn-helix transcriptional regulator</fullName>
    </submittedName>
</protein>
<feature type="domain" description="HTH araC/xylS-type" evidence="4">
    <location>
        <begin position="186"/>
        <end position="273"/>
    </location>
</feature>
<dbReference type="Proteomes" id="UP000824111">
    <property type="component" value="Unassembled WGS sequence"/>
</dbReference>
<proteinExistence type="predicted"/>
<dbReference type="GO" id="GO:0043565">
    <property type="term" value="F:sequence-specific DNA binding"/>
    <property type="evidence" value="ECO:0007669"/>
    <property type="project" value="InterPro"/>
</dbReference>
<dbReference type="SMART" id="SM00342">
    <property type="entry name" value="HTH_ARAC"/>
    <property type="match status" value="1"/>
</dbReference>
<evidence type="ECO:0000256" key="3">
    <source>
        <dbReference type="ARBA" id="ARBA00023163"/>
    </source>
</evidence>
<dbReference type="InterPro" id="IPR014710">
    <property type="entry name" value="RmlC-like_jellyroll"/>
</dbReference>
<comment type="caution">
    <text evidence="5">The sequence shown here is derived from an EMBL/GenBank/DDBJ whole genome shotgun (WGS) entry which is preliminary data.</text>
</comment>
<evidence type="ECO:0000313" key="5">
    <source>
        <dbReference type="EMBL" id="HIU48885.1"/>
    </source>
</evidence>
<name>A0A9D1LVT1_9FIRM</name>
<feature type="non-terminal residue" evidence="5">
    <location>
        <position position="273"/>
    </location>
</feature>
<dbReference type="GO" id="GO:0003700">
    <property type="term" value="F:DNA-binding transcription factor activity"/>
    <property type="evidence" value="ECO:0007669"/>
    <property type="project" value="InterPro"/>
</dbReference>
<dbReference type="InterPro" id="IPR011051">
    <property type="entry name" value="RmlC_Cupin_sf"/>
</dbReference>
<accession>A0A9D1LVT1</accession>
<evidence type="ECO:0000313" key="6">
    <source>
        <dbReference type="Proteomes" id="UP000824111"/>
    </source>
</evidence>
<gene>
    <name evidence="5" type="ORF">IAB04_05940</name>
</gene>